<protein>
    <submittedName>
        <fullName evidence="1">Uncharacterized protein</fullName>
    </submittedName>
</protein>
<gene>
    <name evidence="1" type="ORF">QFC24_006541</name>
</gene>
<evidence type="ECO:0000313" key="2">
    <source>
        <dbReference type="Proteomes" id="UP001234202"/>
    </source>
</evidence>
<dbReference type="Proteomes" id="UP001234202">
    <property type="component" value="Unassembled WGS sequence"/>
</dbReference>
<name>A0ACC2WZN5_9TREE</name>
<keyword evidence="2" id="KW-1185">Reference proteome</keyword>
<dbReference type="EMBL" id="JASBWV010000033">
    <property type="protein sequence ID" value="KAJ9117082.1"/>
    <property type="molecule type" value="Genomic_DNA"/>
</dbReference>
<comment type="caution">
    <text evidence="1">The sequence shown here is derived from an EMBL/GenBank/DDBJ whole genome shotgun (WGS) entry which is preliminary data.</text>
</comment>
<accession>A0ACC2WZN5</accession>
<organism evidence="1 2">
    <name type="scientific">Naganishia onofrii</name>
    <dbReference type="NCBI Taxonomy" id="1851511"/>
    <lineage>
        <taxon>Eukaryota</taxon>
        <taxon>Fungi</taxon>
        <taxon>Dikarya</taxon>
        <taxon>Basidiomycota</taxon>
        <taxon>Agaricomycotina</taxon>
        <taxon>Tremellomycetes</taxon>
        <taxon>Filobasidiales</taxon>
        <taxon>Filobasidiaceae</taxon>
        <taxon>Naganishia</taxon>
    </lineage>
</organism>
<proteinExistence type="predicted"/>
<evidence type="ECO:0000313" key="1">
    <source>
        <dbReference type="EMBL" id="KAJ9117082.1"/>
    </source>
</evidence>
<sequence>MRLNNPLSPRRRHATALCATGIILIITGGVYLSDLEYGLRTEPAERSIKVQPPAFETIAKARLSILQSRTTEEEILKSTGLKTGDYTWDNYVEELNGVYREFFETPQSQVAGRLGQLSTSAQNVSSNETSIVQQIREKLESAFDLSSYSKNASNRAKFHPTFPEIIPHTVFTTSRKSNEDLFPKQFSSWRSLNAGDGWQIKPFTDEDIWRWMTKVFGGGRDEETDKDASDHPRILDIYKQISDGVIRGVYTDTDTACIRPLRSWPRVREDHWELKVLTDPMLSLAPHMFDLVSQTASSNSRPPQNETDGEESRPLSDMEAVKNRIGELKLDLWEPPALVVAVEFDYWGPRAKDSWTHWDYSRGMQIVQSTFMAQPGHPVFLDVLGRIMKDIEKGRAVIEDEAKDDSSPGKPNKYISQERLFDILDFTGPGVL</sequence>
<reference evidence="1" key="1">
    <citation type="submission" date="2023-04" db="EMBL/GenBank/DDBJ databases">
        <title>Draft Genome sequencing of Naganishia species isolated from polar environments using Oxford Nanopore Technology.</title>
        <authorList>
            <person name="Leo P."/>
            <person name="Venkateswaran K."/>
        </authorList>
    </citation>
    <scope>NUCLEOTIDE SEQUENCE</scope>
    <source>
        <strain evidence="1">DBVPG 5303</strain>
    </source>
</reference>